<dbReference type="Proteomes" id="UP000024842">
    <property type="component" value="Unassembled WGS sequence"/>
</dbReference>
<organism evidence="3 4">
    <name type="scientific">Holospora elegans E1</name>
    <dbReference type="NCBI Taxonomy" id="1427503"/>
    <lineage>
        <taxon>Bacteria</taxon>
        <taxon>Pseudomonadati</taxon>
        <taxon>Pseudomonadota</taxon>
        <taxon>Alphaproteobacteria</taxon>
        <taxon>Holosporales</taxon>
        <taxon>Holosporaceae</taxon>
        <taxon>Holospora</taxon>
    </lineage>
</organism>
<dbReference type="InterPro" id="IPR001460">
    <property type="entry name" value="PCN-bd_Tpept"/>
</dbReference>
<dbReference type="GO" id="GO:0008658">
    <property type="term" value="F:penicillin binding"/>
    <property type="evidence" value="ECO:0007669"/>
    <property type="project" value="InterPro"/>
</dbReference>
<dbReference type="AlphaFoldDB" id="A0A023E018"/>
<name>A0A023E018_9PROT</name>
<keyword evidence="1" id="KW-0732">Signal</keyword>
<evidence type="ECO:0000313" key="4">
    <source>
        <dbReference type="Proteomes" id="UP000024842"/>
    </source>
</evidence>
<reference evidence="3 4" key="1">
    <citation type="journal article" date="2014" name="FEMS Microbiol. Lett.">
        <title>Draft genome sequences of three Holospora species (Holospora obtusa, Holospora undulata, and Holospora elegans), endonuclear symbiotic bacteria of the ciliate Paramecium caudatum.</title>
        <authorList>
            <person name="Dohra H."/>
            <person name="Tanaka K."/>
            <person name="Suzuki T."/>
            <person name="Fujishima M."/>
            <person name="Suzuki H."/>
        </authorList>
    </citation>
    <scope>NUCLEOTIDE SEQUENCE [LARGE SCALE GENOMIC DNA]</scope>
    <source>
        <strain evidence="3 4">E1</strain>
    </source>
</reference>
<feature type="signal peptide" evidence="1">
    <location>
        <begin position="1"/>
        <end position="20"/>
    </location>
</feature>
<proteinExistence type="predicted"/>
<gene>
    <name evidence="3" type="ORF">HE1_01069</name>
</gene>
<protein>
    <submittedName>
        <fullName evidence="3">Beta-lactamase OXA-18</fullName>
    </submittedName>
</protein>
<dbReference type="NCBIfam" id="NF000270">
    <property type="entry name" value="bla_class_D_alt"/>
    <property type="match status" value="1"/>
</dbReference>
<evidence type="ECO:0000259" key="2">
    <source>
        <dbReference type="Pfam" id="PF00905"/>
    </source>
</evidence>
<dbReference type="Gene3D" id="3.40.710.10">
    <property type="entry name" value="DD-peptidase/beta-lactamase superfamily"/>
    <property type="match status" value="1"/>
</dbReference>
<feature type="domain" description="Penicillin-binding protein transpeptidase" evidence="2">
    <location>
        <begin position="28"/>
        <end position="245"/>
    </location>
</feature>
<feature type="chain" id="PRO_5001514047" evidence="1">
    <location>
        <begin position="21"/>
        <end position="266"/>
    </location>
</feature>
<comment type="caution">
    <text evidence="3">The sequence shown here is derived from an EMBL/GenBank/DDBJ whole genome shotgun (WGS) entry which is preliminary data.</text>
</comment>
<dbReference type="Pfam" id="PF00905">
    <property type="entry name" value="Transpeptidase"/>
    <property type="match status" value="1"/>
</dbReference>
<evidence type="ECO:0000313" key="3">
    <source>
        <dbReference type="EMBL" id="GAJ46730.1"/>
    </source>
</evidence>
<evidence type="ECO:0000256" key="1">
    <source>
        <dbReference type="SAM" id="SignalP"/>
    </source>
</evidence>
<dbReference type="STRING" id="1427503.HE1_01069"/>
<keyword evidence="4" id="KW-1185">Reference proteome</keyword>
<dbReference type="RefSeq" id="WP_035545520.1">
    <property type="nucleotide sequence ID" value="NZ_BAUP01000130.1"/>
</dbReference>
<dbReference type="EMBL" id="BAUP01000130">
    <property type="protein sequence ID" value="GAJ46730.1"/>
    <property type="molecule type" value="Genomic_DNA"/>
</dbReference>
<sequence precursor="true">MKKVILLLCSIMLSAGIAFADGCFIAKENGKVLQSEGDPEKRYAPMSTFKITLSLIGFDSGILIDEMHPVWPFKEGYVDWREVWKQDQTPKSWMKESCVWYSQVLTKQLGMENFKKYVTKFDYGNKDLSGDKGQNNGLTNAWLSSSLQISSAEQVAFLQKMLAGKLPVKLHAVTMTKNILFVEELKNGWKFYGKTGKGSLLNAFGVKNPDLYHGWFIGWIEKGDRRIIFSNHIEDDKKEEIGASQRAKLDAKEKMTKIIDRIEGNK</sequence>
<dbReference type="InterPro" id="IPR012338">
    <property type="entry name" value="Beta-lactam/transpept-like"/>
</dbReference>
<accession>A0A023E018</accession>
<dbReference type="OrthoDB" id="9762883at2"/>
<dbReference type="SUPFAM" id="SSF56601">
    <property type="entry name" value="beta-lactamase/transpeptidase-like"/>
    <property type="match status" value="1"/>
</dbReference>